<dbReference type="InParanoid" id="A0A6L2PSK5"/>
<evidence type="ECO:0000256" key="2">
    <source>
        <dbReference type="ARBA" id="ARBA00009671"/>
    </source>
</evidence>
<evidence type="ECO:0000256" key="6">
    <source>
        <dbReference type="ARBA" id="ARBA00023136"/>
    </source>
</evidence>
<evidence type="ECO:0000256" key="3">
    <source>
        <dbReference type="ARBA" id="ARBA00022475"/>
    </source>
</evidence>
<feature type="compositionally biased region" description="Polar residues" evidence="9">
    <location>
        <begin position="899"/>
        <end position="923"/>
    </location>
</feature>
<keyword evidence="6 8" id="KW-0472">Membrane</keyword>
<proteinExistence type="inferred from homology"/>
<dbReference type="Pfam" id="PF04547">
    <property type="entry name" value="Anoctamin"/>
    <property type="match status" value="1"/>
</dbReference>
<dbReference type="GO" id="GO:0046983">
    <property type="term" value="F:protein dimerization activity"/>
    <property type="evidence" value="ECO:0007669"/>
    <property type="project" value="InterPro"/>
</dbReference>
<evidence type="ECO:0000313" key="13">
    <source>
        <dbReference type="EMBL" id="GFG35702.1"/>
    </source>
</evidence>
<reference evidence="14" key="2">
    <citation type="submission" date="2020-01" db="EMBL/GenBank/DDBJ databases">
        <title>Draft genome sequence of the Termite Coptotermes fromosanus.</title>
        <authorList>
            <person name="Itakura S."/>
            <person name="Yosikawa Y."/>
            <person name="Umezawa K."/>
        </authorList>
    </citation>
    <scope>NUCLEOTIDE SEQUENCE [LARGE SCALE GENOMIC DNA]</scope>
</reference>
<feature type="transmembrane region" description="Helical" evidence="8">
    <location>
        <begin position="727"/>
        <end position="749"/>
    </location>
</feature>
<feature type="transmembrane region" description="Helical" evidence="8">
    <location>
        <begin position="507"/>
        <end position="527"/>
    </location>
</feature>
<dbReference type="GO" id="GO:0005886">
    <property type="term" value="C:plasma membrane"/>
    <property type="evidence" value="ECO:0007669"/>
    <property type="project" value="UniProtKB-SubCell"/>
</dbReference>
<feature type="transmembrane region" description="Helical" evidence="8">
    <location>
        <begin position="475"/>
        <end position="495"/>
    </location>
</feature>
<keyword evidence="7" id="KW-0325">Glycoprotein</keyword>
<keyword evidence="3" id="KW-1003">Cell membrane</keyword>
<dbReference type="AlphaFoldDB" id="A0A6L2PSK5"/>
<dbReference type="InterPro" id="IPR007632">
    <property type="entry name" value="Anoctamin"/>
</dbReference>
<feature type="transmembrane region" description="Helical" evidence="8">
    <location>
        <begin position="675"/>
        <end position="697"/>
    </location>
</feature>
<protein>
    <recommendedName>
        <fullName evidence="8">Anoctamin</fullName>
    </recommendedName>
</protein>
<keyword evidence="14" id="KW-1185">Reference proteome</keyword>
<keyword evidence="5 8" id="KW-1133">Transmembrane helix</keyword>
<comment type="subcellular location">
    <subcellularLocation>
        <location evidence="1">Cell membrane</location>
        <topology evidence="1">Multi-pass membrane protein</topology>
    </subcellularLocation>
    <subcellularLocation>
        <location evidence="8">Membrane</location>
        <topology evidence="8">Multi-pass membrane protein</topology>
    </subcellularLocation>
</comment>
<reference evidence="12" key="1">
    <citation type="journal article" date="2020" name="J. Asia-Pac. Entomol.">
        <title>Draft genome sequence of the termite, Coptotermes formosanus: Genetic insights into the pyruvate dehydrogenase complex of the termite.</title>
        <authorList>
            <person name="Itakura S."/>
            <person name="Yosikawa Y."/>
            <person name="Togami Y."/>
            <person name="Umezawa K."/>
        </authorList>
    </citation>
    <scope>NUCLEOTIDE SEQUENCE</scope>
    <source>
        <tissue evidence="12">Head</tissue>
    </source>
</reference>
<feature type="region of interest" description="Disordered" evidence="9">
    <location>
        <begin position="890"/>
        <end position="933"/>
    </location>
</feature>
<dbReference type="EMBL" id="BLKM01012181">
    <property type="protein sequence ID" value="GFG35702.1"/>
    <property type="molecule type" value="Genomic_DNA"/>
</dbReference>
<feature type="domain" description="Anoctamin dimerisation" evidence="11">
    <location>
        <begin position="39"/>
        <end position="268"/>
    </location>
</feature>
<dbReference type="Proteomes" id="UP000502823">
    <property type="component" value="Unassembled WGS sequence"/>
</dbReference>
<sequence>MLSKCLCVQDDEDSDQGLIMRGSSPTNPEPIAIADSSIFFRDGLRKTDFVLVYEETPRRCASTGPTALDTCGDRRAKLETWRQRFMTNLRRAGLDMEEEVIEISNKKMLCFIKLHATWPILCHHAEELNMRAPLQAHPNPSVNWSHMVLKALRLPNIMHEEVPNKPLDYYTCPFRKSKLDRFLGSDNRENYFTSAQRGRILYEILSTAVFGKKKKGEVGIDRLVEEGAFSSAFPLHDKNGVPETPLNARQVLYEYWARWGKWYKYQPLDHIREYFGEKIAIYFAWLGFYTGWLLPAALVGLLVFLYGLFTMHSNQLATEVCSSDKDFNMCPLCDINVGCSFWNLSEVCSYAQLAYLFDHPGTVFYAVFMSFWAVTFLEYWKRKSVSLAHHWDCMGFQEEEERPRPEFAARAPFLKMNPVTGVQEPSFPSSLRNKRVAAGIGIIFLMVSLSLWLLLTHMCTDIPFAECCPSVQISLVIIFIVAIIIYRVLVSIPLFRNSTFRSQAQAIANMTGAIVNLIIIMAMSRVYEKLAYRLTTWEMHRTQTEFDDNLTFKVFIFQFVNFYSSIFYIAFFKGHFVGYPGNYTRILRLRNEDCSAGGCLIELAQQLAVIMIGKQIINNAQEILVPKMKAWWHKKQAMTFLSMQVKLSKKHKTRWEEDYQLINSEGLFQEYLEMVLQFGFITIFVAAFPLAPLFALLNNWVEIRLDAQKFVCETRRIVAERAENIGIWFKILDMLAHLAVISNAFLIAFTSEFLPKLLYQYEYDWNLVGYVNFTLAYAPPGTMPQQCRYRGLRDEKGNHTPFFWRLLAVRLAFVIVFEHVVFGICRLIDVLVPDIPESLELKIKRERYLAKQALQDSDTIMKVAARKEEDEDPVLSGGMVPDLTAELGGLVQETPPLAETNNTSKESQVTKQTTSVASQQCTDMNVPKHKPST</sequence>
<dbReference type="EMBL" id="BLKM01005534">
    <property type="protein sequence ID" value="GFG34620.1"/>
    <property type="molecule type" value="Genomic_DNA"/>
</dbReference>
<feature type="transmembrane region" description="Helical" evidence="8">
    <location>
        <begin position="436"/>
        <end position="455"/>
    </location>
</feature>
<evidence type="ECO:0000259" key="10">
    <source>
        <dbReference type="Pfam" id="PF04547"/>
    </source>
</evidence>
<evidence type="ECO:0000256" key="7">
    <source>
        <dbReference type="ARBA" id="ARBA00023180"/>
    </source>
</evidence>
<evidence type="ECO:0000256" key="9">
    <source>
        <dbReference type="SAM" id="MobiDB-lite"/>
    </source>
</evidence>
<evidence type="ECO:0000313" key="14">
    <source>
        <dbReference type="Proteomes" id="UP000502823"/>
    </source>
</evidence>
<evidence type="ECO:0000256" key="5">
    <source>
        <dbReference type="ARBA" id="ARBA00022989"/>
    </source>
</evidence>
<dbReference type="OrthoDB" id="296386at2759"/>
<dbReference type="Pfam" id="PF16178">
    <property type="entry name" value="Anoct_dimer"/>
    <property type="match status" value="1"/>
</dbReference>
<keyword evidence="4 8" id="KW-0812">Transmembrane</keyword>
<evidence type="ECO:0000313" key="12">
    <source>
        <dbReference type="EMBL" id="GFG34620.1"/>
    </source>
</evidence>
<feature type="domain" description="Anoctamin transmembrane" evidence="10">
    <location>
        <begin position="271"/>
        <end position="846"/>
    </location>
</feature>
<feature type="transmembrane region" description="Helical" evidence="8">
    <location>
        <begin position="279"/>
        <end position="309"/>
    </location>
</feature>
<name>A0A6L2PSK5_COPFO</name>
<evidence type="ECO:0000259" key="11">
    <source>
        <dbReference type="Pfam" id="PF16178"/>
    </source>
</evidence>
<accession>A0A6L2PSK5</accession>
<dbReference type="GO" id="GO:0005254">
    <property type="term" value="F:chloride channel activity"/>
    <property type="evidence" value="ECO:0007669"/>
    <property type="project" value="TreeGrafter"/>
</dbReference>
<evidence type="ECO:0000256" key="1">
    <source>
        <dbReference type="ARBA" id="ARBA00004651"/>
    </source>
</evidence>
<evidence type="ECO:0000256" key="4">
    <source>
        <dbReference type="ARBA" id="ARBA00022692"/>
    </source>
</evidence>
<organism evidence="12 14">
    <name type="scientific">Coptotermes formosanus</name>
    <name type="common">Formosan subterranean termite</name>
    <dbReference type="NCBI Taxonomy" id="36987"/>
    <lineage>
        <taxon>Eukaryota</taxon>
        <taxon>Metazoa</taxon>
        <taxon>Ecdysozoa</taxon>
        <taxon>Arthropoda</taxon>
        <taxon>Hexapoda</taxon>
        <taxon>Insecta</taxon>
        <taxon>Pterygota</taxon>
        <taxon>Neoptera</taxon>
        <taxon>Polyneoptera</taxon>
        <taxon>Dictyoptera</taxon>
        <taxon>Blattodea</taxon>
        <taxon>Blattoidea</taxon>
        <taxon>Termitoidae</taxon>
        <taxon>Rhinotermitidae</taxon>
        <taxon>Coptotermes</taxon>
    </lineage>
</organism>
<dbReference type="InterPro" id="IPR049452">
    <property type="entry name" value="Anoctamin_TM"/>
</dbReference>
<comment type="similarity">
    <text evidence="2 8">Belongs to the anoctamin family.</text>
</comment>
<feature type="transmembrane region" description="Helical" evidence="8">
    <location>
        <begin position="362"/>
        <end position="380"/>
    </location>
</feature>
<gene>
    <name evidence="12" type="ORF">Cfor_01125</name>
    <name evidence="13" type="ORF">Cfor_01483</name>
</gene>
<dbReference type="PANTHER" id="PTHR12308:SF87">
    <property type="entry name" value="ANOCTAMIN"/>
    <property type="match status" value="1"/>
</dbReference>
<feature type="transmembrane region" description="Helical" evidence="8">
    <location>
        <begin position="550"/>
        <end position="571"/>
    </location>
</feature>
<comment type="caution">
    <text evidence="12">The sequence shown here is derived from an EMBL/GenBank/DDBJ whole genome shotgun (WGS) entry which is preliminary data.</text>
</comment>
<dbReference type="PANTHER" id="PTHR12308">
    <property type="entry name" value="ANOCTAMIN"/>
    <property type="match status" value="1"/>
</dbReference>
<dbReference type="InterPro" id="IPR032394">
    <property type="entry name" value="Anoct_dimer"/>
</dbReference>
<evidence type="ECO:0000256" key="8">
    <source>
        <dbReference type="RuleBase" id="RU280814"/>
    </source>
</evidence>